<dbReference type="GO" id="GO:0016787">
    <property type="term" value="F:hydrolase activity"/>
    <property type="evidence" value="ECO:0007669"/>
    <property type="project" value="UniProtKB-KW"/>
</dbReference>
<dbReference type="SUPFAM" id="SSF53474">
    <property type="entry name" value="alpha/beta-Hydrolases"/>
    <property type="match status" value="1"/>
</dbReference>
<evidence type="ECO:0000256" key="2">
    <source>
        <dbReference type="SAM" id="MobiDB-lite"/>
    </source>
</evidence>
<dbReference type="PANTHER" id="PTHR48081:SF13">
    <property type="entry name" value="ALPHA_BETA HYDROLASE"/>
    <property type="match status" value="1"/>
</dbReference>
<keyword evidence="5" id="KW-1185">Reference proteome</keyword>
<dbReference type="PANTHER" id="PTHR48081">
    <property type="entry name" value="AB HYDROLASE SUPERFAMILY PROTEIN C4A8.06C"/>
    <property type="match status" value="1"/>
</dbReference>
<dbReference type="AlphaFoldDB" id="A0A1H1PHV1"/>
<evidence type="ECO:0000313" key="4">
    <source>
        <dbReference type="EMBL" id="SDS10881.1"/>
    </source>
</evidence>
<dbReference type="InterPro" id="IPR050300">
    <property type="entry name" value="GDXG_lipolytic_enzyme"/>
</dbReference>
<feature type="region of interest" description="Disordered" evidence="2">
    <location>
        <begin position="1"/>
        <end position="51"/>
    </location>
</feature>
<gene>
    <name evidence="4" type="ORF">SAMN04489834_0878</name>
</gene>
<organism evidence="4 5">
    <name type="scientific">Microterricola viridarii</name>
    <dbReference type="NCBI Taxonomy" id="412690"/>
    <lineage>
        <taxon>Bacteria</taxon>
        <taxon>Bacillati</taxon>
        <taxon>Actinomycetota</taxon>
        <taxon>Actinomycetes</taxon>
        <taxon>Micrococcales</taxon>
        <taxon>Microbacteriaceae</taxon>
        <taxon>Microterricola</taxon>
    </lineage>
</organism>
<dbReference type="InterPro" id="IPR049492">
    <property type="entry name" value="BD-FAE-like_dom"/>
</dbReference>
<dbReference type="Gene3D" id="3.40.50.1820">
    <property type="entry name" value="alpha/beta hydrolase"/>
    <property type="match status" value="1"/>
</dbReference>
<sequence length="352" mass="36619">MNSNNRRISHSSTSGTNGTSNVNVSTGVDFSTRESGGQQMAPEKVSAPHTDGQALREQPGIEFAPGLLLDIVRPADDRALPAIIWLHGGAWRMGDRSWRPDFARYFARSGFVMVSIDYTLSGDAVFPQQLLDVRAGIRWVRENAEAYGILADSIGLWGSSAGGHLAALAGLHGGAPAIFGEPEGAGSAAVQAVMDGYGAGDLLAPDQDNPPTAGLLGGSPGERRELATLASPARTAVTGAPPFLIMHGAADDLVPASQSIALYKALAAGGTDATLYLIDGFGHGFLNPAGLDEVAPGPRLDSGRLEADPTATAELRSTSGRAWPVSATFEVIEQFFREHLDSTSNTTTGAEA</sequence>
<protein>
    <submittedName>
        <fullName evidence="4">Acetyl esterase/lipase</fullName>
    </submittedName>
</protein>
<accession>A0A1H1PHV1</accession>
<feature type="compositionally biased region" description="Low complexity" evidence="2">
    <location>
        <begin position="11"/>
        <end position="28"/>
    </location>
</feature>
<dbReference type="Pfam" id="PF20434">
    <property type="entry name" value="BD-FAE"/>
    <property type="match status" value="1"/>
</dbReference>
<evidence type="ECO:0000259" key="3">
    <source>
        <dbReference type="Pfam" id="PF20434"/>
    </source>
</evidence>
<dbReference type="Proteomes" id="UP000181956">
    <property type="component" value="Chromosome I"/>
</dbReference>
<name>A0A1H1PHV1_9MICO</name>
<proteinExistence type="predicted"/>
<keyword evidence="1" id="KW-0378">Hydrolase</keyword>
<evidence type="ECO:0000313" key="5">
    <source>
        <dbReference type="Proteomes" id="UP000181956"/>
    </source>
</evidence>
<reference evidence="5" key="1">
    <citation type="submission" date="2016-10" db="EMBL/GenBank/DDBJ databases">
        <authorList>
            <person name="Varghese N."/>
            <person name="Submissions S."/>
        </authorList>
    </citation>
    <scope>NUCLEOTIDE SEQUENCE [LARGE SCALE GENOMIC DNA]</scope>
    <source>
        <strain evidence="5">DSM 21772</strain>
    </source>
</reference>
<feature type="domain" description="BD-FAE-like" evidence="3">
    <location>
        <begin position="69"/>
        <end position="266"/>
    </location>
</feature>
<dbReference type="STRING" id="412690.SAMN04489834_0878"/>
<evidence type="ECO:0000256" key="1">
    <source>
        <dbReference type="ARBA" id="ARBA00022801"/>
    </source>
</evidence>
<dbReference type="InterPro" id="IPR029058">
    <property type="entry name" value="AB_hydrolase_fold"/>
</dbReference>
<dbReference type="EMBL" id="LT629742">
    <property type="protein sequence ID" value="SDS10881.1"/>
    <property type="molecule type" value="Genomic_DNA"/>
</dbReference>